<dbReference type="Proteomes" id="UP000294919">
    <property type="component" value="Unassembled WGS sequence"/>
</dbReference>
<protein>
    <submittedName>
        <fullName evidence="1">Uncharacterized protein</fullName>
    </submittedName>
</protein>
<comment type="caution">
    <text evidence="1">The sequence shown here is derived from an EMBL/GenBank/DDBJ whole genome shotgun (WGS) entry which is preliminary data.</text>
</comment>
<sequence>MERVSSHFETGEVRKTVGGTMIPISYDFWKPLIDYFIKRCNKFRIDCWYEEVEGIQRAQLFGESVQSDINNMKIFEGQITEQFIKELIEHPFDKEGKIKWFSIFFMNDKDMILSSEHYGSEFSTGWITDEDIEFIRCTIPKEFCFHTFKEDEFVIDLENEDD</sequence>
<dbReference type="AlphaFoldDB" id="A0A4R2KC12"/>
<dbReference type="RefSeq" id="WP_132248465.1">
    <property type="nucleotide sequence ID" value="NZ_SLWV01000061.1"/>
</dbReference>
<name>A0A4R2KC12_9FIRM</name>
<dbReference type="EMBL" id="SLWV01000061">
    <property type="protein sequence ID" value="TCO67709.1"/>
    <property type="molecule type" value="Genomic_DNA"/>
</dbReference>
<dbReference type="OrthoDB" id="1706537at2"/>
<accession>A0A4R2KC12</accession>
<evidence type="ECO:0000313" key="2">
    <source>
        <dbReference type="Proteomes" id="UP000294919"/>
    </source>
</evidence>
<gene>
    <name evidence="1" type="ORF">EV214_1613</name>
</gene>
<organism evidence="1 2">
    <name type="scientific">Marinisporobacter balticus</name>
    <dbReference type="NCBI Taxonomy" id="2018667"/>
    <lineage>
        <taxon>Bacteria</taxon>
        <taxon>Bacillati</taxon>
        <taxon>Bacillota</taxon>
        <taxon>Clostridia</taxon>
        <taxon>Peptostreptococcales</taxon>
        <taxon>Thermotaleaceae</taxon>
        <taxon>Marinisporobacter</taxon>
    </lineage>
</organism>
<evidence type="ECO:0000313" key="1">
    <source>
        <dbReference type="EMBL" id="TCO67709.1"/>
    </source>
</evidence>
<reference evidence="1 2" key="1">
    <citation type="submission" date="2019-03" db="EMBL/GenBank/DDBJ databases">
        <title>Genomic Encyclopedia of Type Strains, Phase IV (KMG-IV): sequencing the most valuable type-strain genomes for metagenomic binning, comparative biology and taxonomic classification.</title>
        <authorList>
            <person name="Goeker M."/>
        </authorList>
    </citation>
    <scope>NUCLEOTIDE SEQUENCE [LARGE SCALE GENOMIC DNA]</scope>
    <source>
        <strain evidence="1 2">DSM 102940</strain>
    </source>
</reference>
<keyword evidence="2" id="KW-1185">Reference proteome</keyword>
<proteinExistence type="predicted"/>